<name>A0A061EKX9_THECC</name>
<evidence type="ECO:0000313" key="1">
    <source>
        <dbReference type="EMBL" id="EOY05516.1"/>
    </source>
</evidence>
<proteinExistence type="predicted"/>
<dbReference type="HOGENOM" id="CLU_1985638_0_0_1"/>
<reference evidence="1 2" key="1">
    <citation type="journal article" date="2013" name="Genome Biol.">
        <title>The genome sequence of the most widely cultivated cacao type and its use to identify candidate genes regulating pod color.</title>
        <authorList>
            <person name="Motamayor J.C."/>
            <person name="Mockaitis K."/>
            <person name="Schmutz J."/>
            <person name="Haiminen N."/>
            <person name="Iii D.L."/>
            <person name="Cornejo O."/>
            <person name="Findley S.D."/>
            <person name="Zheng P."/>
            <person name="Utro F."/>
            <person name="Royaert S."/>
            <person name="Saski C."/>
            <person name="Jenkins J."/>
            <person name="Podicheti R."/>
            <person name="Zhao M."/>
            <person name="Scheffler B.E."/>
            <person name="Stack J.C."/>
            <person name="Feltus F.A."/>
            <person name="Mustiga G.M."/>
            <person name="Amores F."/>
            <person name="Phillips W."/>
            <person name="Marelli J.P."/>
            <person name="May G.D."/>
            <person name="Shapiro H."/>
            <person name="Ma J."/>
            <person name="Bustamante C.D."/>
            <person name="Schnell R.J."/>
            <person name="Main D."/>
            <person name="Gilbert D."/>
            <person name="Parida L."/>
            <person name="Kuhn D.N."/>
        </authorList>
    </citation>
    <scope>NUCLEOTIDE SEQUENCE [LARGE SCALE GENOMIC DNA]</scope>
    <source>
        <strain evidence="2">cv. Matina 1-6</strain>
    </source>
</reference>
<dbReference type="Proteomes" id="UP000026915">
    <property type="component" value="Chromosome 4"/>
</dbReference>
<accession>A0A061EKX9</accession>
<gene>
    <name evidence="1" type="ORF">TCM_020500</name>
</gene>
<sequence length="126" mass="14648">MFHLIVTPSGWVIERVAVWLSKNIQPINLNEMKEHLKNASKHILESWQMLGAQNRQGSPSFDYGKGVRGLSRSRERDFTLYGDARCCFYVGRSKSFEEISRHYMPTGLLASDGDWFFWIELVELYA</sequence>
<protein>
    <submittedName>
        <fullName evidence="1">Uncharacterized protein</fullName>
    </submittedName>
</protein>
<dbReference type="InParanoid" id="A0A061EKX9"/>
<organism evidence="1 2">
    <name type="scientific">Theobroma cacao</name>
    <name type="common">Cacao</name>
    <name type="synonym">Cocoa</name>
    <dbReference type="NCBI Taxonomy" id="3641"/>
    <lineage>
        <taxon>Eukaryota</taxon>
        <taxon>Viridiplantae</taxon>
        <taxon>Streptophyta</taxon>
        <taxon>Embryophyta</taxon>
        <taxon>Tracheophyta</taxon>
        <taxon>Spermatophyta</taxon>
        <taxon>Magnoliopsida</taxon>
        <taxon>eudicotyledons</taxon>
        <taxon>Gunneridae</taxon>
        <taxon>Pentapetalae</taxon>
        <taxon>rosids</taxon>
        <taxon>malvids</taxon>
        <taxon>Malvales</taxon>
        <taxon>Malvaceae</taxon>
        <taxon>Byttnerioideae</taxon>
        <taxon>Theobroma</taxon>
    </lineage>
</organism>
<dbReference type="AlphaFoldDB" id="A0A061EKX9"/>
<keyword evidence="2" id="KW-1185">Reference proteome</keyword>
<evidence type="ECO:0000313" key="2">
    <source>
        <dbReference type="Proteomes" id="UP000026915"/>
    </source>
</evidence>
<dbReference type="Gramene" id="EOY05516">
    <property type="protein sequence ID" value="EOY05516"/>
    <property type="gene ID" value="TCM_020500"/>
</dbReference>
<dbReference type="EMBL" id="CM001882">
    <property type="protein sequence ID" value="EOY05516.1"/>
    <property type="molecule type" value="Genomic_DNA"/>
</dbReference>